<evidence type="ECO:0000313" key="3">
    <source>
        <dbReference type="Proteomes" id="UP001589887"/>
    </source>
</evidence>
<evidence type="ECO:0000256" key="1">
    <source>
        <dbReference type="SAM" id="SignalP"/>
    </source>
</evidence>
<evidence type="ECO:0000313" key="2">
    <source>
        <dbReference type="EMBL" id="MFC0848119.1"/>
    </source>
</evidence>
<accession>A0ABV6TSH8</accession>
<dbReference type="PROSITE" id="PS51318">
    <property type="entry name" value="TAT"/>
    <property type="match status" value="1"/>
</dbReference>
<sequence length="129" mass="13301">MRRSRRRALALAAVTATLALPAAVGCSAVSKALDCVQTADAIASSVDDLGRAVSNATDNPAQADQALNDIDKNLTSLKNKTDNADLSKAVDNLNKAVTNVRSAIKNGDNTPDISPVKDAAKEVGKVCTP</sequence>
<feature type="signal peptide" evidence="1">
    <location>
        <begin position="1"/>
        <end position="22"/>
    </location>
</feature>
<dbReference type="PROSITE" id="PS51257">
    <property type="entry name" value="PROKAR_LIPOPROTEIN"/>
    <property type="match status" value="1"/>
</dbReference>
<comment type="caution">
    <text evidence="2">The sequence shown here is derived from an EMBL/GenBank/DDBJ whole genome shotgun (WGS) entry which is preliminary data.</text>
</comment>
<keyword evidence="3" id="KW-1185">Reference proteome</keyword>
<name>A0ABV6TSH8_9ACTN</name>
<dbReference type="Proteomes" id="UP001589887">
    <property type="component" value="Unassembled WGS sequence"/>
</dbReference>
<organism evidence="2 3">
    <name type="scientific">Streptomyces noboritoensis</name>
    <dbReference type="NCBI Taxonomy" id="67337"/>
    <lineage>
        <taxon>Bacteria</taxon>
        <taxon>Bacillati</taxon>
        <taxon>Actinomycetota</taxon>
        <taxon>Actinomycetes</taxon>
        <taxon>Kitasatosporales</taxon>
        <taxon>Streptomycetaceae</taxon>
        <taxon>Streptomyces</taxon>
    </lineage>
</organism>
<dbReference type="EMBL" id="JBHMQV010000009">
    <property type="protein sequence ID" value="MFC0848119.1"/>
    <property type="molecule type" value="Genomic_DNA"/>
</dbReference>
<feature type="chain" id="PRO_5046005302" description="Secreted protein" evidence="1">
    <location>
        <begin position="23"/>
        <end position="129"/>
    </location>
</feature>
<dbReference type="RefSeq" id="WP_190091809.1">
    <property type="nucleotide sequence ID" value="NZ_JBHMQV010000009.1"/>
</dbReference>
<dbReference type="InterPro" id="IPR006311">
    <property type="entry name" value="TAT_signal"/>
</dbReference>
<protein>
    <recommendedName>
        <fullName evidence="4">Secreted protein</fullName>
    </recommendedName>
</protein>
<proteinExistence type="predicted"/>
<keyword evidence="1" id="KW-0732">Signal</keyword>
<evidence type="ECO:0008006" key="4">
    <source>
        <dbReference type="Google" id="ProtNLM"/>
    </source>
</evidence>
<gene>
    <name evidence="2" type="ORF">ACFH04_31060</name>
</gene>
<reference evidence="2 3" key="1">
    <citation type="submission" date="2024-09" db="EMBL/GenBank/DDBJ databases">
        <authorList>
            <person name="Sun Q."/>
            <person name="Mori K."/>
        </authorList>
    </citation>
    <scope>NUCLEOTIDE SEQUENCE [LARGE SCALE GENOMIC DNA]</scope>
    <source>
        <strain evidence="2 3">JCM 4557</strain>
    </source>
</reference>